<evidence type="ECO:0000256" key="1">
    <source>
        <dbReference type="SAM" id="SignalP"/>
    </source>
</evidence>
<dbReference type="AlphaFoldDB" id="A0A9P6K9Z2"/>
<reference evidence="2" key="1">
    <citation type="journal article" date="2020" name="Fungal Divers.">
        <title>Resolving the Mortierellaceae phylogeny through synthesis of multi-gene phylogenetics and phylogenomics.</title>
        <authorList>
            <person name="Vandepol N."/>
            <person name="Liber J."/>
            <person name="Desiro A."/>
            <person name="Na H."/>
            <person name="Kennedy M."/>
            <person name="Barry K."/>
            <person name="Grigoriev I.V."/>
            <person name="Miller A.N."/>
            <person name="O'Donnell K."/>
            <person name="Stajich J.E."/>
            <person name="Bonito G."/>
        </authorList>
    </citation>
    <scope>NUCLEOTIDE SEQUENCE</scope>
    <source>
        <strain evidence="2">KOD1015</strain>
    </source>
</reference>
<keyword evidence="1" id="KW-0732">Signal</keyword>
<dbReference type="OrthoDB" id="2377164at2759"/>
<feature type="non-terminal residue" evidence="2">
    <location>
        <position position="1"/>
    </location>
</feature>
<dbReference type="EMBL" id="JAABOA010005065">
    <property type="protein sequence ID" value="KAF9577268.1"/>
    <property type="molecule type" value="Genomic_DNA"/>
</dbReference>
<dbReference type="Proteomes" id="UP000780801">
    <property type="component" value="Unassembled WGS sequence"/>
</dbReference>
<evidence type="ECO:0000313" key="3">
    <source>
        <dbReference type="Proteomes" id="UP000780801"/>
    </source>
</evidence>
<proteinExistence type="predicted"/>
<feature type="chain" id="PRO_5040346703" evidence="1">
    <location>
        <begin position="20"/>
        <end position="82"/>
    </location>
</feature>
<gene>
    <name evidence="2" type="ORF">BGW38_007640</name>
</gene>
<evidence type="ECO:0000313" key="2">
    <source>
        <dbReference type="EMBL" id="KAF9577268.1"/>
    </source>
</evidence>
<organism evidence="2 3">
    <name type="scientific">Lunasporangiospora selenospora</name>
    <dbReference type="NCBI Taxonomy" id="979761"/>
    <lineage>
        <taxon>Eukaryota</taxon>
        <taxon>Fungi</taxon>
        <taxon>Fungi incertae sedis</taxon>
        <taxon>Mucoromycota</taxon>
        <taxon>Mortierellomycotina</taxon>
        <taxon>Mortierellomycetes</taxon>
        <taxon>Mortierellales</taxon>
        <taxon>Mortierellaceae</taxon>
        <taxon>Lunasporangiospora</taxon>
    </lineage>
</organism>
<keyword evidence="3" id="KW-1185">Reference proteome</keyword>
<protein>
    <submittedName>
        <fullName evidence="2">Uncharacterized protein</fullName>
    </submittedName>
</protein>
<comment type="caution">
    <text evidence="2">The sequence shown here is derived from an EMBL/GenBank/DDBJ whole genome shotgun (WGS) entry which is preliminary data.</text>
</comment>
<sequence>KMKYISILVLSTMIATALAKVRCQCSDDGNCINKPATLAACNAGMGYGVEADGFCYIVNNSLAGQALSKCPNHTFSYCQIVV</sequence>
<name>A0A9P6K9Z2_9FUNG</name>
<feature type="signal peptide" evidence="1">
    <location>
        <begin position="1"/>
        <end position="19"/>
    </location>
</feature>
<accession>A0A9P6K9Z2</accession>